<dbReference type="EMBL" id="CM056810">
    <property type="protein sequence ID" value="KAJ8645563.1"/>
    <property type="molecule type" value="Genomic_DNA"/>
</dbReference>
<dbReference type="Proteomes" id="UP001234297">
    <property type="component" value="Chromosome 2"/>
</dbReference>
<evidence type="ECO:0000313" key="2">
    <source>
        <dbReference type="Proteomes" id="UP001234297"/>
    </source>
</evidence>
<accession>A0ACC2MIU0</accession>
<keyword evidence="2" id="KW-1185">Reference proteome</keyword>
<reference evidence="1 2" key="1">
    <citation type="journal article" date="2022" name="Hortic Res">
        <title>A haplotype resolved chromosomal level avocado genome allows analysis of novel avocado genes.</title>
        <authorList>
            <person name="Nath O."/>
            <person name="Fletcher S.J."/>
            <person name="Hayward A."/>
            <person name="Shaw L.M."/>
            <person name="Masouleh A.K."/>
            <person name="Furtado A."/>
            <person name="Henry R.J."/>
            <person name="Mitter N."/>
        </authorList>
    </citation>
    <scope>NUCLEOTIDE SEQUENCE [LARGE SCALE GENOMIC DNA]</scope>
    <source>
        <strain evidence="2">cv. Hass</strain>
    </source>
</reference>
<sequence length="389" mass="43823">MYYGGRIIMMDLVGFASNDKVEGEEEVQVDFTIQVAEKRRWKFQERVIGEDIESEIIHTFQLPTPDVLLSLNTTCESYILGAISSSRLPERANDEAMHIAFVFSRFVDIAMSLLLKKTMVSASIELVDEFICSVPVEVTPHDHLTVCLSWYFEEELAYHSSMVDPLVTDESEELALQALTESEESEMEAMVELENLESSIAVPFDIDELQEAVQALVELEESETEAMVLEDLEPWVTAELEESTVHSEGAESETPESYEWEGQPMEIEHMAAEESEYFVLDDALGESESGQEIDHLASNESEDLALALEESAQEVEFRAEPVTEAGIEALVKDKYQGGTFNETCCVCMECFVAGEEVTLIPCKHAYHWSCIMEWLARSNACPLCRFKLP</sequence>
<comment type="caution">
    <text evidence="1">The sequence shown here is derived from an EMBL/GenBank/DDBJ whole genome shotgun (WGS) entry which is preliminary data.</text>
</comment>
<gene>
    <name evidence="1" type="ORF">MRB53_007311</name>
</gene>
<name>A0ACC2MIU0_PERAE</name>
<proteinExistence type="predicted"/>
<evidence type="ECO:0000313" key="1">
    <source>
        <dbReference type="EMBL" id="KAJ8645563.1"/>
    </source>
</evidence>
<organism evidence="1 2">
    <name type="scientific">Persea americana</name>
    <name type="common">Avocado</name>
    <dbReference type="NCBI Taxonomy" id="3435"/>
    <lineage>
        <taxon>Eukaryota</taxon>
        <taxon>Viridiplantae</taxon>
        <taxon>Streptophyta</taxon>
        <taxon>Embryophyta</taxon>
        <taxon>Tracheophyta</taxon>
        <taxon>Spermatophyta</taxon>
        <taxon>Magnoliopsida</taxon>
        <taxon>Magnoliidae</taxon>
        <taxon>Laurales</taxon>
        <taxon>Lauraceae</taxon>
        <taxon>Persea</taxon>
    </lineage>
</organism>
<protein>
    <submittedName>
        <fullName evidence="1">Uncharacterized protein</fullName>
    </submittedName>
</protein>